<evidence type="ECO:0000313" key="2">
    <source>
        <dbReference type="Proteomes" id="UP000326924"/>
    </source>
</evidence>
<reference evidence="1 2" key="1">
    <citation type="submission" date="2019-09" db="EMBL/GenBank/DDBJ databases">
        <title>Draft genome of the ectomycorrhizal ascomycete Sphaerosporella brunnea.</title>
        <authorList>
            <consortium name="DOE Joint Genome Institute"/>
            <person name="Benucci G.M."/>
            <person name="Marozzi G."/>
            <person name="Antonielli L."/>
            <person name="Sanchez S."/>
            <person name="Marco P."/>
            <person name="Wang X."/>
            <person name="Falini L.B."/>
            <person name="Barry K."/>
            <person name="Haridas S."/>
            <person name="Lipzen A."/>
            <person name="Labutti K."/>
            <person name="Grigoriev I.V."/>
            <person name="Murat C."/>
            <person name="Martin F."/>
            <person name="Albertini E."/>
            <person name="Donnini D."/>
            <person name="Bonito G."/>
        </authorList>
    </citation>
    <scope>NUCLEOTIDE SEQUENCE [LARGE SCALE GENOMIC DNA]</scope>
    <source>
        <strain evidence="1 2">Sb_GMNB300</strain>
    </source>
</reference>
<accession>A0A5J5EWP4</accession>
<dbReference type="InParanoid" id="A0A5J5EWP4"/>
<comment type="caution">
    <text evidence="1">The sequence shown here is derived from an EMBL/GenBank/DDBJ whole genome shotgun (WGS) entry which is preliminary data.</text>
</comment>
<organism evidence="1 2">
    <name type="scientific">Sphaerosporella brunnea</name>
    <dbReference type="NCBI Taxonomy" id="1250544"/>
    <lineage>
        <taxon>Eukaryota</taxon>
        <taxon>Fungi</taxon>
        <taxon>Dikarya</taxon>
        <taxon>Ascomycota</taxon>
        <taxon>Pezizomycotina</taxon>
        <taxon>Pezizomycetes</taxon>
        <taxon>Pezizales</taxon>
        <taxon>Pyronemataceae</taxon>
        <taxon>Sphaerosporella</taxon>
    </lineage>
</organism>
<name>A0A5J5EWP4_9PEZI</name>
<dbReference type="AlphaFoldDB" id="A0A5J5EWP4"/>
<dbReference type="Proteomes" id="UP000326924">
    <property type="component" value="Unassembled WGS sequence"/>
</dbReference>
<dbReference type="EMBL" id="VXIS01000094">
    <property type="protein sequence ID" value="KAA8905886.1"/>
    <property type="molecule type" value="Genomic_DNA"/>
</dbReference>
<sequence length="181" mass="19706">MDTRTLHPNTLPPPPWPAPLWREDITIATSCRILKLFDLYPPTYPDPFAAEYSSNAYRSLVHHGLSLPHSTSARRVVTYCYGAMSIHPLQTRQAQQPPEETKNATLRPAAGVHPGSLMLRSASEQATDVGAAVRMVPGFSTRTRCRGISSLTATTACGGSTWVALAPPRTTTFMETGSRNS</sequence>
<keyword evidence="2" id="KW-1185">Reference proteome</keyword>
<proteinExistence type="predicted"/>
<evidence type="ECO:0000313" key="1">
    <source>
        <dbReference type="EMBL" id="KAA8905886.1"/>
    </source>
</evidence>
<protein>
    <submittedName>
        <fullName evidence="1">Uncharacterized protein</fullName>
    </submittedName>
</protein>
<gene>
    <name evidence="1" type="ORF">FN846DRAFT_1014283</name>
</gene>
<dbReference type="OrthoDB" id="4185642at2759"/>